<reference evidence="3" key="1">
    <citation type="submission" date="2022-10" db="EMBL/GenBank/DDBJ databases">
        <title>Novel sulphate-reducing endosymbionts in the free-living metamonad Anaeramoeba.</title>
        <authorList>
            <person name="Jerlstrom-Hultqvist J."/>
            <person name="Cepicka I."/>
            <person name="Gallot-Lavallee L."/>
            <person name="Salas-Leiva D."/>
            <person name="Curtis B.A."/>
            <person name="Zahonova K."/>
            <person name="Pipaliya S."/>
            <person name="Dacks J."/>
            <person name="Roger A.J."/>
        </authorList>
    </citation>
    <scope>NUCLEOTIDE SEQUENCE</scope>
    <source>
        <strain evidence="3">BMAN</strain>
    </source>
</reference>
<accession>A0A9Q0LT67</accession>
<feature type="transmembrane region" description="Helical" evidence="1">
    <location>
        <begin position="290"/>
        <end position="311"/>
    </location>
</feature>
<dbReference type="OrthoDB" id="2095648at2759"/>
<keyword evidence="1" id="KW-1133">Transmembrane helix</keyword>
<evidence type="ECO:0000313" key="4">
    <source>
        <dbReference type="Proteomes" id="UP001149090"/>
    </source>
</evidence>
<gene>
    <name evidence="3" type="ORF">M0811_04842</name>
</gene>
<dbReference type="SUPFAM" id="SSF81383">
    <property type="entry name" value="F-box domain"/>
    <property type="match status" value="1"/>
</dbReference>
<evidence type="ECO:0000259" key="2">
    <source>
        <dbReference type="Pfam" id="PF12937"/>
    </source>
</evidence>
<sequence>MDLSVRLSRYPNISSQQFIEKIYPSYIIKNSFIKKELVNEKKIKIERKQIISKKDLIFEDIEMSEFEDIQDIQEIEGNPFNLLSDELILHIFNFLQKPYEIVYCETTCSRFLKIIQESNLWMKMIEKNYRVLDFVECNKSSYMSKKNFRFFISFTGVYGLSQYLFERQMKNFLVFDSPFYQQSEKKKTNSIVIENVEKNLVVLPSKEEQEFIEENPRKFFLHQMNKFDKRIRECANHQKKTTKKSYKISNKLLFPLSGGIYPFIASVCSLLTILFVSLKMDGKMNMSYSVGLLFVMIFLLVTVYAGIILRINTQDNIETWLSNLLWISALFIFVFVLLLGLKLDEIGNFSWFIVAVPIFLLTLIILIKCWMLYDNHSSLNSYFTNVLLVYLGIFVFLISIFFLLLALYQEKISKFSMNSLFIILFVIGGSPLWFLCFGSAFIRFFQPDIKACSELLHAPTKYNSFWAQIKITSSSIFSLELLFLIFELLVCLKLNDRFDKSWIIVSIPLLIFFGFIFLFSIMLHCFYITGKYD</sequence>
<dbReference type="AlphaFoldDB" id="A0A9Q0LT67"/>
<dbReference type="Proteomes" id="UP001149090">
    <property type="component" value="Unassembled WGS sequence"/>
</dbReference>
<keyword evidence="4" id="KW-1185">Reference proteome</keyword>
<feature type="transmembrane region" description="Helical" evidence="1">
    <location>
        <begin position="502"/>
        <end position="529"/>
    </location>
</feature>
<proteinExistence type="predicted"/>
<feature type="transmembrane region" description="Helical" evidence="1">
    <location>
        <begin position="420"/>
        <end position="445"/>
    </location>
</feature>
<dbReference type="Pfam" id="PF12937">
    <property type="entry name" value="F-box-like"/>
    <property type="match status" value="1"/>
</dbReference>
<keyword evidence="1" id="KW-0472">Membrane</keyword>
<feature type="transmembrane region" description="Helical" evidence="1">
    <location>
        <begin position="465"/>
        <end position="490"/>
    </location>
</feature>
<feature type="transmembrane region" description="Helical" evidence="1">
    <location>
        <begin position="259"/>
        <end position="278"/>
    </location>
</feature>
<dbReference type="InterPro" id="IPR001810">
    <property type="entry name" value="F-box_dom"/>
</dbReference>
<dbReference type="Gene3D" id="1.20.1280.50">
    <property type="match status" value="1"/>
</dbReference>
<dbReference type="InterPro" id="IPR036047">
    <property type="entry name" value="F-box-like_dom_sf"/>
</dbReference>
<feature type="transmembrane region" description="Helical" evidence="1">
    <location>
        <begin position="348"/>
        <end position="367"/>
    </location>
</feature>
<organism evidence="3 4">
    <name type="scientific">Anaeramoeba ignava</name>
    <name type="common">Anaerobic marine amoeba</name>
    <dbReference type="NCBI Taxonomy" id="1746090"/>
    <lineage>
        <taxon>Eukaryota</taxon>
        <taxon>Metamonada</taxon>
        <taxon>Anaeramoebidae</taxon>
        <taxon>Anaeramoeba</taxon>
    </lineage>
</organism>
<comment type="caution">
    <text evidence="3">The sequence shown here is derived from an EMBL/GenBank/DDBJ whole genome shotgun (WGS) entry which is preliminary data.</text>
</comment>
<dbReference type="EMBL" id="JAPDFW010000053">
    <property type="protein sequence ID" value="KAJ5078517.1"/>
    <property type="molecule type" value="Genomic_DNA"/>
</dbReference>
<feature type="transmembrane region" description="Helical" evidence="1">
    <location>
        <begin position="387"/>
        <end position="408"/>
    </location>
</feature>
<feature type="domain" description="F-box" evidence="2">
    <location>
        <begin position="85"/>
        <end position="124"/>
    </location>
</feature>
<protein>
    <submittedName>
        <fullName evidence="3">Fam11a b protein</fullName>
    </submittedName>
</protein>
<feature type="transmembrane region" description="Helical" evidence="1">
    <location>
        <begin position="323"/>
        <end position="341"/>
    </location>
</feature>
<evidence type="ECO:0000256" key="1">
    <source>
        <dbReference type="SAM" id="Phobius"/>
    </source>
</evidence>
<evidence type="ECO:0000313" key="3">
    <source>
        <dbReference type="EMBL" id="KAJ5078517.1"/>
    </source>
</evidence>
<keyword evidence="1" id="KW-0812">Transmembrane</keyword>
<name>A0A9Q0LT67_ANAIG</name>